<dbReference type="GO" id="GO:0065002">
    <property type="term" value="P:intracellular protein transmembrane transport"/>
    <property type="evidence" value="ECO:0007669"/>
    <property type="project" value="TreeGrafter"/>
</dbReference>
<dbReference type="AlphaFoldDB" id="A0A853F560"/>
<dbReference type="NCBIfam" id="TIGR00945">
    <property type="entry name" value="tatC"/>
    <property type="match status" value="1"/>
</dbReference>
<evidence type="ECO:0000313" key="8">
    <source>
        <dbReference type="Proteomes" id="UP000568751"/>
    </source>
</evidence>
<reference evidence="7 8" key="1">
    <citation type="submission" date="2020-05" db="EMBL/GenBank/DDBJ databases">
        <title>Horizontal transmission and recombination maintain forever young bacterial symbiont genomes.</title>
        <authorList>
            <person name="Russell S.L."/>
            <person name="Pepper-Tunick E."/>
            <person name="Svedberg J."/>
            <person name="Byrne A."/>
            <person name="Ruelas Castillo J."/>
            <person name="Vollmers C."/>
            <person name="Beinart R.A."/>
            <person name="Corbett-Detig R."/>
        </authorList>
    </citation>
    <scope>NUCLEOTIDE SEQUENCE [LARGE SCALE GENOMIC DNA]</scope>
    <source>
        <strain evidence="7">455</strain>
    </source>
</reference>
<keyword evidence="3 5" id="KW-1133">Transmembrane helix</keyword>
<feature type="transmembrane region" description="Helical" evidence="5">
    <location>
        <begin position="115"/>
        <end position="136"/>
    </location>
</feature>
<accession>A0A853F560</accession>
<evidence type="ECO:0000256" key="6">
    <source>
        <dbReference type="SAM" id="MobiDB-lite"/>
    </source>
</evidence>
<comment type="caution">
    <text evidence="7">The sequence shown here is derived from an EMBL/GenBank/DDBJ whole genome shotgun (WGS) entry which is preliminary data.</text>
</comment>
<dbReference type="Pfam" id="PF00902">
    <property type="entry name" value="TatC"/>
    <property type="match status" value="1"/>
</dbReference>
<keyword evidence="5" id="KW-1003">Cell membrane</keyword>
<dbReference type="GO" id="GO:0043953">
    <property type="term" value="P:protein transport by the Tat complex"/>
    <property type="evidence" value="ECO:0007669"/>
    <property type="project" value="UniProtKB-UniRule"/>
</dbReference>
<comment type="function">
    <text evidence="5">Part of the twin-arginine translocation (Tat) system that transports large folded proteins containing a characteristic twin-arginine motif in their signal peptide across membranes. Together with TatB, TatC is part of a receptor directly interacting with Tat signal peptides.</text>
</comment>
<dbReference type="EMBL" id="JACCHT010000002">
    <property type="protein sequence ID" value="NYT28141.1"/>
    <property type="molecule type" value="Genomic_DNA"/>
</dbReference>
<keyword evidence="5" id="KW-0813">Transport</keyword>
<feature type="compositionally biased region" description="Basic and acidic residues" evidence="6">
    <location>
        <begin position="262"/>
        <end position="273"/>
    </location>
</feature>
<evidence type="ECO:0000256" key="2">
    <source>
        <dbReference type="ARBA" id="ARBA00022692"/>
    </source>
</evidence>
<protein>
    <recommendedName>
        <fullName evidence="5">Sec-independent protein translocase protein TatC</fullName>
    </recommendedName>
</protein>
<sequence length="311" mass="35356">MTNKEMTLVQHLIELRDILLRSSIAILVIFISLFPFANEVYAFIAAPIIDVLPTGSNIIAIGVISPFLTPLKMALIIAVYLAMPYLLYQIWSFIAPALYKHEKRMIMPLVVSSTLLFYAGLLFSFYVVFPVIFGFLSSIGPSVVDFTPDIQYYLDFVLKVSFAFGVAFEVPIATILIIMFNMTTIEKLKKNRPYVVIGAFVLGMLLTPPDIISQTLIAIPMWLLFEAGLIFAPMFKRQESAYSEDDTDPDNSPIMDKKKKKESTSPDEVRGEREEGEEWDDWSEKEWGKIEDDFKKLDKEDEEDQSNNSKA</sequence>
<feature type="region of interest" description="Disordered" evidence="6">
    <location>
        <begin position="241"/>
        <end position="286"/>
    </location>
</feature>
<dbReference type="InterPro" id="IPR019820">
    <property type="entry name" value="Sec-indep_translocase_CS"/>
</dbReference>
<feature type="transmembrane region" description="Helical" evidence="5">
    <location>
        <begin position="156"/>
        <end position="180"/>
    </location>
</feature>
<dbReference type="GO" id="GO:0009977">
    <property type="term" value="F:proton motive force dependent protein transmembrane transporter activity"/>
    <property type="evidence" value="ECO:0007669"/>
    <property type="project" value="TreeGrafter"/>
</dbReference>
<dbReference type="PROSITE" id="PS01218">
    <property type="entry name" value="TATC"/>
    <property type="match status" value="1"/>
</dbReference>
<evidence type="ECO:0000313" key="7">
    <source>
        <dbReference type="EMBL" id="NYT28141.1"/>
    </source>
</evidence>
<keyword evidence="2 5" id="KW-0812">Transmembrane</keyword>
<dbReference type="RefSeq" id="WP_369151088.1">
    <property type="nucleotide sequence ID" value="NZ_OZ156464.1"/>
</dbReference>
<comment type="similarity">
    <text evidence="5">Belongs to the TatC family.</text>
</comment>
<dbReference type="GO" id="GO:0033281">
    <property type="term" value="C:TAT protein transport complex"/>
    <property type="evidence" value="ECO:0007669"/>
    <property type="project" value="UniProtKB-UniRule"/>
</dbReference>
<keyword evidence="5" id="KW-0811">Translocation</keyword>
<gene>
    <name evidence="5 7" type="primary">tatC</name>
    <name evidence="7" type="ORF">H0A76_09805</name>
</gene>
<dbReference type="InterPro" id="IPR002033">
    <property type="entry name" value="TatC"/>
</dbReference>
<keyword evidence="5" id="KW-0653">Protein transport</keyword>
<evidence type="ECO:0000256" key="5">
    <source>
        <dbReference type="HAMAP-Rule" id="MF_00902"/>
    </source>
</evidence>
<evidence type="ECO:0000256" key="4">
    <source>
        <dbReference type="ARBA" id="ARBA00023136"/>
    </source>
</evidence>
<dbReference type="Proteomes" id="UP000568751">
    <property type="component" value="Unassembled WGS sequence"/>
</dbReference>
<dbReference type="HAMAP" id="MF_00902">
    <property type="entry name" value="TatC"/>
    <property type="match status" value="1"/>
</dbReference>
<evidence type="ECO:0000256" key="3">
    <source>
        <dbReference type="ARBA" id="ARBA00022989"/>
    </source>
</evidence>
<proteinExistence type="inferred from homology"/>
<dbReference type="PRINTS" id="PR01840">
    <property type="entry name" value="TATCFAMILY"/>
</dbReference>
<feature type="transmembrane region" description="Helical" evidence="5">
    <location>
        <begin position="192"/>
        <end position="209"/>
    </location>
</feature>
<dbReference type="PANTHER" id="PTHR30371:SF0">
    <property type="entry name" value="SEC-INDEPENDENT PROTEIN TRANSLOCASE PROTEIN TATC, CHLOROPLASTIC-RELATED"/>
    <property type="match status" value="1"/>
</dbReference>
<feature type="transmembrane region" description="Helical" evidence="5">
    <location>
        <begin position="215"/>
        <end position="235"/>
    </location>
</feature>
<dbReference type="PANTHER" id="PTHR30371">
    <property type="entry name" value="SEC-INDEPENDENT PROTEIN TRANSLOCASE PROTEIN TATC"/>
    <property type="match status" value="1"/>
</dbReference>
<keyword evidence="4 5" id="KW-0472">Membrane</keyword>
<feature type="transmembrane region" description="Helical" evidence="5">
    <location>
        <begin position="18"/>
        <end position="37"/>
    </location>
</feature>
<evidence type="ECO:0000256" key="1">
    <source>
        <dbReference type="ARBA" id="ARBA00004141"/>
    </source>
</evidence>
<organism evidence="7 8">
    <name type="scientific">Candidatus Thiodubiliella endoseptemdiera</name>
    <dbReference type="NCBI Taxonomy" id="2738886"/>
    <lineage>
        <taxon>Bacteria</taxon>
        <taxon>Pseudomonadati</taxon>
        <taxon>Pseudomonadota</taxon>
        <taxon>Gammaproteobacteria</taxon>
        <taxon>Candidatus Pseudothioglobaceae</taxon>
        <taxon>Candidatus Thiodubiliella</taxon>
    </lineage>
</organism>
<feature type="transmembrane region" description="Helical" evidence="5">
    <location>
        <begin position="74"/>
        <end position="94"/>
    </location>
</feature>
<comment type="subunit">
    <text evidence="5">The Tat system comprises two distinct complexes: a TatABC complex, containing multiple copies of TatA, TatB and TatC subunits, and a separate TatA complex, containing only TatA subunits. Substrates initially bind to the TatABC complex, which probably triggers association of the separate TatA complex to form the active translocon.</text>
</comment>
<comment type="subcellular location">
    <subcellularLocation>
        <location evidence="5">Cell membrane</location>
        <topology evidence="5">Multi-pass membrane protein</topology>
    </subcellularLocation>
    <subcellularLocation>
        <location evidence="1">Membrane</location>
        <topology evidence="1">Multi-pass membrane protein</topology>
    </subcellularLocation>
</comment>
<name>A0A853F560_9GAMM</name>